<comment type="cofactor">
    <cofactor evidence="1">
        <name>Zn(2+)</name>
        <dbReference type="ChEBI" id="CHEBI:29105"/>
    </cofactor>
</comment>
<keyword evidence="1" id="KW-0479">Metal-binding</keyword>
<organism evidence="4 5">
    <name type="scientific">Geodia barretti</name>
    <name type="common">Barrett's horny sponge</name>
    <dbReference type="NCBI Taxonomy" id="519541"/>
    <lineage>
        <taxon>Eukaryota</taxon>
        <taxon>Metazoa</taxon>
        <taxon>Porifera</taxon>
        <taxon>Demospongiae</taxon>
        <taxon>Heteroscleromorpha</taxon>
        <taxon>Tetractinellida</taxon>
        <taxon>Astrophorina</taxon>
        <taxon>Geodiidae</taxon>
        <taxon>Geodia</taxon>
    </lineage>
</organism>
<comment type="similarity">
    <text evidence="1">Belongs to the metallo-dependent hydrolases superfamily. Peptidase M19 family.</text>
</comment>
<dbReference type="GO" id="GO:0070573">
    <property type="term" value="F:metallodipeptidase activity"/>
    <property type="evidence" value="ECO:0007669"/>
    <property type="project" value="InterPro"/>
</dbReference>
<dbReference type="AlphaFoldDB" id="A0AA35RS36"/>
<gene>
    <name evidence="4" type="ORF">GBAR_LOCUS9618</name>
</gene>
<sequence>MLRLLRRSRNSMSDEESDALDASQLLGSSDTAADESPSAATIDSRRESRRSHFVFLGIILAAAVLVLVVGLSVGLSSVGGGRSSDPMTRAEELLAEYPVIDGHNDLAYELRANFKNQLGDIDLLKNTSGQYGVAWQTDIPRLRAGHVGGQFWSAYMGCGEPHREDATRTFLDQMDVIKRFVQNYTSTFLWATTSKDMELAVPANKIASLIGVEGGHAISSSLGTLRQLYELGARYMTLTHTCNTPWAHSSTDTTSNGLTDFGRRVVLEMNRLGMLVDISHVNNYTMSDVLATSKAPVIFSHSSAYALCNNSRNVPDNILMKMPANGGVVMVNFYPGFINCSSTASLEQVADHIDHIRSVAGVDHIGIGADYDGIDRVPYGLEDVSKYPALFAELLRRGYSDSDVAKVARLNIIRVFQEAEEVSIKLQAEVAPDNTLISPQPNQTCRPDF</sequence>
<feature type="transmembrane region" description="Helical" evidence="3">
    <location>
        <begin position="53"/>
        <end position="75"/>
    </location>
</feature>
<dbReference type="Gene3D" id="3.20.20.140">
    <property type="entry name" value="Metal-dependent hydrolases"/>
    <property type="match status" value="1"/>
</dbReference>
<dbReference type="InterPro" id="IPR032466">
    <property type="entry name" value="Metal_Hydrolase"/>
</dbReference>
<comment type="subcellular location">
    <subcellularLocation>
        <location evidence="1">Membrane</location>
        <topology evidence="1">Lipid-anchor</topology>
        <topology evidence="1">GPI-anchor</topology>
    </subcellularLocation>
</comment>
<keyword evidence="1" id="KW-0336">GPI-anchor</keyword>
<evidence type="ECO:0000256" key="3">
    <source>
        <dbReference type="SAM" id="Phobius"/>
    </source>
</evidence>
<keyword evidence="1" id="KW-0482">Metalloprotease</keyword>
<keyword evidence="1" id="KW-0449">Lipoprotein</keyword>
<dbReference type="Pfam" id="PF01244">
    <property type="entry name" value="Peptidase_M19"/>
    <property type="match status" value="1"/>
</dbReference>
<comment type="caution">
    <text evidence="4">The sequence shown here is derived from an EMBL/GenBank/DDBJ whole genome shotgun (WGS) entry which is preliminary data.</text>
</comment>
<keyword evidence="3" id="KW-0472">Membrane</keyword>
<keyword evidence="1" id="KW-0378">Hydrolase</keyword>
<accession>A0AA35RS36</accession>
<evidence type="ECO:0000256" key="2">
    <source>
        <dbReference type="SAM" id="MobiDB-lite"/>
    </source>
</evidence>
<evidence type="ECO:0000313" key="4">
    <source>
        <dbReference type="EMBL" id="CAI8015556.1"/>
    </source>
</evidence>
<keyword evidence="1" id="KW-1015">Disulfide bond</keyword>
<feature type="region of interest" description="Disordered" evidence="2">
    <location>
        <begin position="1"/>
        <end position="21"/>
    </location>
</feature>
<comment type="catalytic activity">
    <reaction evidence="1">
        <text>an L-aminoacyl-L-amino acid + H2O = 2 an L-alpha-amino acid</text>
        <dbReference type="Rhea" id="RHEA:48940"/>
        <dbReference type="ChEBI" id="CHEBI:15377"/>
        <dbReference type="ChEBI" id="CHEBI:59869"/>
        <dbReference type="ChEBI" id="CHEBI:77460"/>
        <dbReference type="EC" id="3.4.13.19"/>
    </reaction>
</comment>
<dbReference type="PANTHER" id="PTHR10443:SF12">
    <property type="entry name" value="DIPEPTIDASE"/>
    <property type="match status" value="1"/>
</dbReference>
<keyword evidence="1" id="KW-0645">Protease</keyword>
<dbReference type="GO" id="GO:0098552">
    <property type="term" value="C:side of membrane"/>
    <property type="evidence" value="ECO:0007669"/>
    <property type="project" value="UniProtKB-KW"/>
</dbReference>
<dbReference type="EMBL" id="CASHTH010001458">
    <property type="protein sequence ID" value="CAI8015556.1"/>
    <property type="molecule type" value="Genomic_DNA"/>
</dbReference>
<dbReference type="InterPro" id="IPR008257">
    <property type="entry name" value="Pept_M19"/>
</dbReference>
<keyword evidence="3" id="KW-0812">Transmembrane</keyword>
<dbReference type="GO" id="GO:0006508">
    <property type="term" value="P:proteolysis"/>
    <property type="evidence" value="ECO:0007669"/>
    <property type="project" value="UniProtKB-KW"/>
</dbReference>
<keyword evidence="5" id="KW-1185">Reference proteome</keyword>
<keyword evidence="1" id="KW-0224">Dipeptidase</keyword>
<comment type="subunit">
    <text evidence="1">Homodimer; disulfide-linked.</text>
</comment>
<dbReference type="PANTHER" id="PTHR10443">
    <property type="entry name" value="MICROSOMAL DIPEPTIDASE"/>
    <property type="match status" value="1"/>
</dbReference>
<dbReference type="SUPFAM" id="SSF51556">
    <property type="entry name" value="Metallo-dependent hydrolases"/>
    <property type="match status" value="1"/>
</dbReference>
<keyword evidence="3" id="KW-1133">Transmembrane helix</keyword>
<dbReference type="EC" id="3.4.13.19" evidence="1"/>
<reference evidence="4" key="1">
    <citation type="submission" date="2023-03" db="EMBL/GenBank/DDBJ databases">
        <authorList>
            <person name="Steffen K."/>
            <person name="Cardenas P."/>
        </authorList>
    </citation>
    <scope>NUCLEOTIDE SEQUENCE</scope>
</reference>
<evidence type="ECO:0000313" key="5">
    <source>
        <dbReference type="Proteomes" id="UP001174909"/>
    </source>
</evidence>
<protein>
    <recommendedName>
        <fullName evidence="1">Dipeptidase</fullName>
        <ecNumber evidence="1">3.4.13.19</ecNumber>
    </recommendedName>
</protein>
<name>A0AA35RS36_GEOBA</name>
<dbReference type="FunFam" id="3.20.20.140:FF:000030">
    <property type="entry name" value="Dipeptidase"/>
    <property type="match status" value="1"/>
</dbReference>
<keyword evidence="1" id="KW-0862">Zinc</keyword>
<dbReference type="Proteomes" id="UP001174909">
    <property type="component" value="Unassembled WGS sequence"/>
</dbReference>
<dbReference type="GO" id="GO:0046872">
    <property type="term" value="F:metal ion binding"/>
    <property type="evidence" value="ECO:0007669"/>
    <property type="project" value="UniProtKB-UniRule"/>
</dbReference>
<dbReference type="CDD" id="cd01301">
    <property type="entry name" value="rDP_like"/>
    <property type="match status" value="1"/>
</dbReference>
<keyword evidence="1" id="KW-0325">Glycoprotein</keyword>
<dbReference type="PROSITE" id="PS51365">
    <property type="entry name" value="RENAL_DIPEPTIDASE_2"/>
    <property type="match status" value="1"/>
</dbReference>
<evidence type="ECO:0000256" key="1">
    <source>
        <dbReference type="RuleBase" id="RU341113"/>
    </source>
</evidence>
<proteinExistence type="inferred from homology"/>